<comment type="caution">
    <text evidence="9">The sequence shown here is derived from an EMBL/GenBank/DDBJ whole genome shotgun (WGS) entry which is preliminary data.</text>
</comment>
<dbReference type="PROSITE" id="PS00160">
    <property type="entry name" value="ALDOLASE_KDPG_KHG_2"/>
    <property type="match status" value="1"/>
</dbReference>
<gene>
    <name evidence="9" type="ORF">CDV28_10538</name>
</gene>
<dbReference type="Pfam" id="PF01081">
    <property type="entry name" value="Aldolase"/>
    <property type="match status" value="1"/>
</dbReference>
<dbReference type="AlphaFoldDB" id="A0A521G3X8"/>
<evidence type="ECO:0000256" key="5">
    <source>
        <dbReference type="ARBA" id="ARBA00013063"/>
    </source>
</evidence>
<dbReference type="NCBIfam" id="TIGR01182">
    <property type="entry name" value="eda"/>
    <property type="match status" value="1"/>
</dbReference>
<dbReference type="InterPro" id="IPR031338">
    <property type="entry name" value="KDPG/KHG_AS_2"/>
</dbReference>
<dbReference type="EC" id="4.1.2.14" evidence="5"/>
<dbReference type="PANTHER" id="PTHR30246">
    <property type="entry name" value="2-KETO-3-DEOXY-6-PHOSPHOGLUCONATE ALDOLASE"/>
    <property type="match status" value="1"/>
</dbReference>
<keyword evidence="8" id="KW-0119">Carbohydrate metabolism</keyword>
<dbReference type="SUPFAM" id="SSF51569">
    <property type="entry name" value="Aldolase"/>
    <property type="match status" value="1"/>
</dbReference>
<comment type="pathway">
    <text evidence="2">Carbohydrate acid metabolism; 2-dehydro-3-deoxy-D-gluconate degradation; D-glyceraldehyde 3-phosphate and pyruvate from 2-dehydro-3-deoxy-D-gluconate: step 2/2.</text>
</comment>
<keyword evidence="6 9" id="KW-0456">Lyase</keyword>
<dbReference type="CDD" id="cd00452">
    <property type="entry name" value="KDPG_aldolase"/>
    <property type="match status" value="1"/>
</dbReference>
<evidence type="ECO:0000256" key="6">
    <source>
        <dbReference type="ARBA" id="ARBA00023239"/>
    </source>
</evidence>
<keyword evidence="10" id="KW-1185">Reference proteome</keyword>
<evidence type="ECO:0000313" key="10">
    <source>
        <dbReference type="Proteomes" id="UP000316238"/>
    </source>
</evidence>
<comment type="subunit">
    <text evidence="4">Homotrimer.</text>
</comment>
<evidence type="ECO:0000256" key="8">
    <source>
        <dbReference type="ARBA" id="ARBA00023277"/>
    </source>
</evidence>
<sequence>MANNGKKLSALEILHTGPVVPVVVLRNADHAVPLAKALLAGGIRVVEITLRSAAALEGIRRISAEVPEIIAGAGTVLTSDDLRAVAQAGGQFAISPGLTPALFAAAHDGPIPLIPGIATPSELMLAQERGFTELKFFPAEAAGGVEMLKALHGPFPRITFCPTGGISQENCKNYLSLSNVSCVGGSWIAPPELIEKGDWDTISELAVNAASGN</sequence>
<evidence type="ECO:0000313" key="9">
    <source>
        <dbReference type="EMBL" id="TAA75581.1"/>
    </source>
</evidence>
<dbReference type="InterPro" id="IPR013785">
    <property type="entry name" value="Aldolase_TIM"/>
</dbReference>
<accession>A0A521G3X8</accession>
<dbReference type="NCBIfam" id="NF004325">
    <property type="entry name" value="PRK05718.1"/>
    <property type="match status" value="1"/>
</dbReference>
<evidence type="ECO:0000256" key="1">
    <source>
        <dbReference type="ARBA" id="ARBA00000654"/>
    </source>
</evidence>
<keyword evidence="7" id="KW-0704">Schiff base</keyword>
<dbReference type="InterPro" id="IPR000887">
    <property type="entry name" value="Aldlse_KDPG_KHG"/>
</dbReference>
<evidence type="ECO:0000256" key="2">
    <source>
        <dbReference type="ARBA" id="ARBA00004736"/>
    </source>
</evidence>
<evidence type="ECO:0000256" key="3">
    <source>
        <dbReference type="ARBA" id="ARBA00006906"/>
    </source>
</evidence>
<evidence type="ECO:0000256" key="7">
    <source>
        <dbReference type="ARBA" id="ARBA00023270"/>
    </source>
</evidence>
<comment type="catalytic activity">
    <reaction evidence="1">
        <text>2-dehydro-3-deoxy-6-phospho-D-gluconate = D-glyceraldehyde 3-phosphate + pyruvate</text>
        <dbReference type="Rhea" id="RHEA:17089"/>
        <dbReference type="ChEBI" id="CHEBI:15361"/>
        <dbReference type="ChEBI" id="CHEBI:57569"/>
        <dbReference type="ChEBI" id="CHEBI:59776"/>
        <dbReference type="EC" id="4.1.2.14"/>
    </reaction>
</comment>
<organism evidence="9 10">
    <name type="scientific">Candidatus Electronema aureum</name>
    <dbReference type="NCBI Taxonomy" id="2005002"/>
    <lineage>
        <taxon>Bacteria</taxon>
        <taxon>Pseudomonadati</taxon>
        <taxon>Thermodesulfobacteriota</taxon>
        <taxon>Desulfobulbia</taxon>
        <taxon>Desulfobulbales</taxon>
        <taxon>Desulfobulbaceae</taxon>
        <taxon>Candidatus Electronema</taxon>
    </lineage>
</organism>
<comment type="similarity">
    <text evidence="3">Belongs to the KHG/KDPG aldolase family.</text>
</comment>
<dbReference type="Proteomes" id="UP000316238">
    <property type="component" value="Unassembled WGS sequence"/>
</dbReference>
<name>A0A521G3X8_9BACT</name>
<dbReference type="EMBL" id="NQJD01000005">
    <property type="protein sequence ID" value="TAA75581.1"/>
    <property type="molecule type" value="Genomic_DNA"/>
</dbReference>
<evidence type="ECO:0000256" key="4">
    <source>
        <dbReference type="ARBA" id="ARBA00011233"/>
    </source>
</evidence>
<reference evidence="9" key="1">
    <citation type="submission" date="2017-07" db="EMBL/GenBank/DDBJ databases">
        <title>The cable genome - Insights into the physiology and evolution of filamentous bacteria capable of sulfide oxidation via long distance electron transfer.</title>
        <authorList>
            <person name="Thorup C."/>
            <person name="Bjerg J.T."/>
            <person name="Schreiber L."/>
            <person name="Nielsen L.P."/>
            <person name="Kjeldsen K.U."/>
            <person name="Boesen T."/>
            <person name="Boggild A."/>
            <person name="Meysman F."/>
            <person name="Geelhoed J."/>
            <person name="Schramm A."/>
        </authorList>
    </citation>
    <scope>NUCLEOTIDE SEQUENCE [LARGE SCALE GENOMIC DNA]</scope>
    <source>
        <strain evidence="9">GS</strain>
    </source>
</reference>
<dbReference type="PANTHER" id="PTHR30246:SF1">
    <property type="entry name" value="2-DEHYDRO-3-DEOXY-6-PHOSPHOGALACTONATE ALDOLASE-RELATED"/>
    <property type="match status" value="1"/>
</dbReference>
<dbReference type="InterPro" id="IPR031337">
    <property type="entry name" value="KDPG/KHG_AS_1"/>
</dbReference>
<dbReference type="GO" id="GO:0008675">
    <property type="term" value="F:2-dehydro-3-deoxy-phosphogluconate aldolase activity"/>
    <property type="evidence" value="ECO:0007669"/>
    <property type="project" value="UniProtKB-EC"/>
</dbReference>
<proteinExistence type="inferred from homology"/>
<dbReference type="PROSITE" id="PS00159">
    <property type="entry name" value="ALDOLASE_KDPG_KHG_1"/>
    <property type="match status" value="1"/>
</dbReference>
<dbReference type="Gene3D" id="3.20.20.70">
    <property type="entry name" value="Aldolase class I"/>
    <property type="match status" value="1"/>
</dbReference>
<protein>
    <recommendedName>
        <fullName evidence="5">2-dehydro-3-deoxy-phosphogluconate aldolase</fullName>
        <ecNumber evidence="5">4.1.2.14</ecNumber>
    </recommendedName>
</protein>